<name>A0A5B1LF65_9ACTN</name>
<dbReference type="InterPro" id="IPR029058">
    <property type="entry name" value="AB_hydrolase_fold"/>
</dbReference>
<dbReference type="RefSeq" id="WP_149728725.1">
    <property type="nucleotide sequence ID" value="NZ_VUJV01000003.1"/>
</dbReference>
<keyword evidence="2" id="KW-0732">Signal</keyword>
<dbReference type="Pfam" id="PF02129">
    <property type="entry name" value="Peptidase_S15"/>
    <property type="match status" value="1"/>
</dbReference>
<dbReference type="AlphaFoldDB" id="A0A5B1LF65"/>
<dbReference type="SMART" id="SM00939">
    <property type="entry name" value="PepX_C"/>
    <property type="match status" value="1"/>
</dbReference>
<reference evidence="4 5" key="2">
    <citation type="submission" date="2019-09" db="EMBL/GenBank/DDBJ databases">
        <authorList>
            <person name="Jin C."/>
        </authorList>
    </citation>
    <scope>NUCLEOTIDE SEQUENCE [LARGE SCALE GENOMIC DNA]</scope>
    <source>
        <strain evidence="4 5">BN130099</strain>
    </source>
</reference>
<feature type="signal peptide" evidence="2">
    <location>
        <begin position="1"/>
        <end position="32"/>
    </location>
</feature>
<dbReference type="InterPro" id="IPR008979">
    <property type="entry name" value="Galactose-bd-like_sf"/>
</dbReference>
<evidence type="ECO:0000256" key="2">
    <source>
        <dbReference type="SAM" id="SignalP"/>
    </source>
</evidence>
<feature type="domain" description="Xaa-Pro dipeptidyl-peptidase C-terminal" evidence="3">
    <location>
        <begin position="296"/>
        <end position="558"/>
    </location>
</feature>
<keyword evidence="5" id="KW-1185">Reference proteome</keyword>
<comment type="caution">
    <text evidence="4">The sequence shown here is derived from an EMBL/GenBank/DDBJ whole genome shotgun (WGS) entry which is preliminary data.</text>
</comment>
<evidence type="ECO:0000256" key="1">
    <source>
        <dbReference type="ARBA" id="ARBA00022801"/>
    </source>
</evidence>
<dbReference type="SUPFAM" id="SSF49785">
    <property type="entry name" value="Galactose-binding domain-like"/>
    <property type="match status" value="1"/>
</dbReference>
<dbReference type="NCBIfam" id="TIGR00976">
    <property type="entry name" value="CocE_NonD"/>
    <property type="match status" value="1"/>
</dbReference>
<accession>A0A5B1LF65</accession>
<dbReference type="InterPro" id="IPR005674">
    <property type="entry name" value="CocE/Ser_esterase"/>
</dbReference>
<dbReference type="SUPFAM" id="SSF53474">
    <property type="entry name" value="alpha/beta-Hydrolases"/>
    <property type="match status" value="1"/>
</dbReference>
<dbReference type="Gene3D" id="2.60.120.260">
    <property type="entry name" value="Galactose-binding domain-like"/>
    <property type="match status" value="1"/>
</dbReference>
<evidence type="ECO:0000313" key="4">
    <source>
        <dbReference type="EMBL" id="KAA1419391.1"/>
    </source>
</evidence>
<dbReference type="Proteomes" id="UP000325003">
    <property type="component" value="Unassembled WGS sequence"/>
</dbReference>
<evidence type="ECO:0000313" key="5">
    <source>
        <dbReference type="Proteomes" id="UP000325003"/>
    </source>
</evidence>
<dbReference type="InterPro" id="IPR000383">
    <property type="entry name" value="Xaa-Pro-like_dom"/>
</dbReference>
<dbReference type="Gene3D" id="3.40.50.1820">
    <property type="entry name" value="alpha/beta hydrolase"/>
    <property type="match status" value="1"/>
</dbReference>
<dbReference type="Pfam" id="PF08530">
    <property type="entry name" value="PepX_C"/>
    <property type="match status" value="1"/>
</dbReference>
<evidence type="ECO:0000259" key="3">
    <source>
        <dbReference type="SMART" id="SM00939"/>
    </source>
</evidence>
<proteinExistence type="predicted"/>
<reference evidence="4 5" key="1">
    <citation type="submission" date="2019-09" db="EMBL/GenBank/DDBJ databases">
        <title>Nocardioides panacisoli sp. nov., isolated from the soil of a ginseng field.</title>
        <authorList>
            <person name="Cho C."/>
        </authorList>
    </citation>
    <scope>NUCLEOTIDE SEQUENCE [LARGE SCALE GENOMIC DNA]</scope>
    <source>
        <strain evidence="4 5">BN130099</strain>
    </source>
</reference>
<dbReference type="GO" id="GO:0008239">
    <property type="term" value="F:dipeptidyl-peptidase activity"/>
    <property type="evidence" value="ECO:0007669"/>
    <property type="project" value="InterPro"/>
</dbReference>
<dbReference type="InterPro" id="IPR013736">
    <property type="entry name" value="Xaa-Pro_dipept_C"/>
</dbReference>
<keyword evidence="1 4" id="KW-0378">Hydrolase</keyword>
<sequence length="570" mass="59582">MAVGRGMRILGAVTSAAVLVGAALTGAPEARADDPTPVVVEQQFTTADGVELRTTLTSPGPVEARPTVVEFSPYGNNSQSFTFDADYNYLLVQIRGTGSSDGQFDALGPRTQQDVVEVLDWACTQPFSDGRLAVAGFSASAIMLFNSWHLHLPCVEAAVTRSGTHELYRDLLVPGGVQNLIPGAGVLALIGAPLLMQGGDRVTDPQSAYEAFAGMFTTGVNAGLAHPSLDAWWRDRGWRGDANDIPVLLIDGFFDVESRGAFQAYQALKGDGAHLLLAGGHDGSPAGTDGGAAEAQAWLDHFLLGSANGVETHPRVQLLMSQGDRTRYLAGDFVRRDGTDWPLPGTSWVPLHLGGRGLSLTKPALATTQRYATVPSIPTMTDVPNAALIGAAGLDMLTGALPLLTQTQLADLTGLTYTTRALATSVDLAGPVALELPLKTSTPNSSIWAVLSDVAPDGSSHPLTVGRLSTSYPGVVASQSLVDGGNVVQPYGDYSTKQAAKPGQWRTYQVELWPVGNRFLAGHKIRLTLAGSSLASLPTGQPAIHTVRVGGPAGARILVPVLPGSTLSFG</sequence>
<gene>
    <name evidence="4" type="ORF">F0U44_13225</name>
</gene>
<feature type="chain" id="PRO_5022702582" evidence="2">
    <location>
        <begin position="33"/>
        <end position="570"/>
    </location>
</feature>
<organism evidence="4 5">
    <name type="scientific">Nocardioides humilatus</name>
    <dbReference type="NCBI Taxonomy" id="2607660"/>
    <lineage>
        <taxon>Bacteria</taxon>
        <taxon>Bacillati</taxon>
        <taxon>Actinomycetota</taxon>
        <taxon>Actinomycetes</taxon>
        <taxon>Propionibacteriales</taxon>
        <taxon>Nocardioidaceae</taxon>
        <taxon>Nocardioides</taxon>
    </lineage>
</organism>
<protein>
    <submittedName>
        <fullName evidence="4">CocE/NonD family hydrolase</fullName>
    </submittedName>
</protein>
<dbReference type="EMBL" id="VUJV01000003">
    <property type="protein sequence ID" value="KAA1419391.1"/>
    <property type="molecule type" value="Genomic_DNA"/>
</dbReference>